<evidence type="ECO:0000259" key="1">
    <source>
        <dbReference type="Pfam" id="PF10543"/>
    </source>
</evidence>
<dbReference type="InterPro" id="IPR018878">
    <property type="entry name" value="ORF6C_dom"/>
</dbReference>
<dbReference type="Pfam" id="PF10543">
    <property type="entry name" value="ORF6N"/>
    <property type="match status" value="1"/>
</dbReference>
<evidence type="ECO:0000259" key="2">
    <source>
        <dbReference type="Pfam" id="PF10552"/>
    </source>
</evidence>
<dbReference type="Pfam" id="PF10552">
    <property type="entry name" value="ORF6C"/>
    <property type="match status" value="1"/>
</dbReference>
<protein>
    <submittedName>
        <fullName evidence="3">ORF6C domain-containing protein</fullName>
    </submittedName>
</protein>
<dbReference type="RefSeq" id="WP_251872306.1">
    <property type="nucleotide sequence ID" value="NZ_CP098755.1"/>
</dbReference>
<reference evidence="3" key="1">
    <citation type="submission" date="2022-06" db="EMBL/GenBank/DDBJ databases">
        <title>Genome sequencing of Brevibacillus sp. BB3-R1.</title>
        <authorList>
            <person name="Heo J."/>
            <person name="Lee D."/>
            <person name="Won M."/>
            <person name="Han B.-H."/>
            <person name="Hong S.-B."/>
            <person name="Kwon S.-W."/>
        </authorList>
    </citation>
    <scope>NUCLEOTIDE SEQUENCE</scope>
    <source>
        <strain evidence="3">BB3-R1</strain>
    </source>
</reference>
<name>A0ABY4WDF9_9BACL</name>
<gene>
    <name evidence="3" type="ORF">NDK47_24315</name>
</gene>
<dbReference type="Proteomes" id="UP001056500">
    <property type="component" value="Chromosome"/>
</dbReference>
<dbReference type="InterPro" id="IPR018873">
    <property type="entry name" value="KilA-N_DNA-bd_domain"/>
</dbReference>
<feature type="domain" description="ORF6C" evidence="2">
    <location>
        <begin position="119"/>
        <end position="228"/>
    </location>
</feature>
<feature type="domain" description="KilA-N DNA-binding" evidence="1">
    <location>
        <begin position="5"/>
        <end position="89"/>
    </location>
</feature>
<evidence type="ECO:0000313" key="3">
    <source>
        <dbReference type="EMBL" id="USG65211.1"/>
    </source>
</evidence>
<keyword evidence="4" id="KW-1185">Reference proteome</keyword>
<dbReference type="EMBL" id="CP098755">
    <property type="protein sequence ID" value="USG65211.1"/>
    <property type="molecule type" value="Genomic_DNA"/>
</dbReference>
<accession>A0ABY4WDF9</accession>
<evidence type="ECO:0000313" key="4">
    <source>
        <dbReference type="Proteomes" id="UP001056500"/>
    </source>
</evidence>
<sequence>MSQLQVIQHNQQRVLTTAQLAEAYGADVKTISKNFERNKERYREGKHFFRLDGDELRAFKASRQIDENLKFAPVIYLWTEKGAWMHAKSLNTDKAWEAYETLVDDYYRVKEEQLKLSPEVQAIFFLDRKTQEIETRVEKLETNMTIDYGQQLALQRTAKAQILELVGGKESPAYQNKPLRDKLFSSIWSDYKDYFNVGSYKDTPVKDCEKAKEYLKKWSPQGKLLREVEEANQQLTFVS</sequence>
<organism evidence="3 4">
    <name type="scientific">Brevibacillus ruminantium</name>
    <dbReference type="NCBI Taxonomy" id="2950604"/>
    <lineage>
        <taxon>Bacteria</taxon>
        <taxon>Bacillati</taxon>
        <taxon>Bacillota</taxon>
        <taxon>Bacilli</taxon>
        <taxon>Bacillales</taxon>
        <taxon>Paenibacillaceae</taxon>
        <taxon>Brevibacillus</taxon>
    </lineage>
</organism>
<proteinExistence type="predicted"/>